<feature type="region of interest" description="Disordered" evidence="2">
    <location>
        <begin position="943"/>
        <end position="965"/>
    </location>
</feature>
<dbReference type="PANTHER" id="PTHR28375:SF1">
    <property type="entry name" value="PROTEIN HINDERIN"/>
    <property type="match status" value="1"/>
</dbReference>
<dbReference type="GeneID" id="109468483"/>
<feature type="coiled-coil region" evidence="1">
    <location>
        <begin position="119"/>
        <end position="203"/>
    </location>
</feature>
<feature type="region of interest" description="Disordered" evidence="2">
    <location>
        <begin position="631"/>
        <end position="847"/>
    </location>
</feature>
<dbReference type="PANTHER" id="PTHR28375">
    <property type="entry name" value="PROTEIN HINDERIN"/>
    <property type="match status" value="1"/>
</dbReference>
<name>A0A6P4YUG2_BRABE</name>
<dbReference type="InterPro" id="IPR032736">
    <property type="entry name" value="Hinderin"/>
</dbReference>
<feature type="compositionally biased region" description="Basic and acidic residues" evidence="2">
    <location>
        <begin position="833"/>
        <end position="844"/>
    </location>
</feature>
<keyword evidence="1" id="KW-0175">Coiled coil</keyword>
<evidence type="ECO:0000256" key="1">
    <source>
        <dbReference type="SAM" id="Coils"/>
    </source>
</evidence>
<dbReference type="RefSeq" id="XP_019622287.1">
    <property type="nucleotide sequence ID" value="XM_019766728.1"/>
</dbReference>
<feature type="region of interest" description="Disordered" evidence="2">
    <location>
        <begin position="349"/>
        <end position="446"/>
    </location>
</feature>
<feature type="region of interest" description="Disordered" evidence="2">
    <location>
        <begin position="1"/>
        <end position="109"/>
    </location>
</feature>
<feature type="compositionally biased region" description="Polar residues" evidence="2">
    <location>
        <begin position="786"/>
        <end position="815"/>
    </location>
</feature>
<dbReference type="Proteomes" id="UP000515135">
    <property type="component" value="Unplaced"/>
</dbReference>
<sequence length="980" mass="109381">MASHLRPYEVFWTKDVTDEENSLVHVPGVTDVGNKRPQKKAPGRRSRDLGPRMPSPVQHSTPERDDDSAKHSGIEAEDNGKETEDSVIKQQKEKIIKNGSSDSKKPSLKDLRIEDKKRVANLIKELAKVGEEKEKAVETLQTERQTYDQKLHQLEQEHQKTLQAIQDQYQHLARERDHILSRAAMAEQQYQETQSLLTLYQRQITEQQEMVNERLNESLNELLASPRRLSPQMPETPKHTGIPASTVGFTPPQRLNRGRQDPIPSQRYADLYTPQVNMVQPGAEVSSRGISHTGPTTLMPQGEIDLRGSYRPKERTVPSREVIYSDNEDTVYTGKYAVHYYLDHPERIQSNLPPGVLPSQQHPPPQYNSLIPPADPETHSTPQSSVISSVHSAPSSNQDPALLPLETFLPYSGGQQSSSQYSSADFQPLKPEPDFDSQPASQKRTESHGYVYDKPLLNGHAQNGTGSDQVHHGMGVVHDGKGGLLSRQLAWEHQRDQLMAQKQRLVEEQDRLRRMLAAQEDQLSLKRAQLHRQQVRHKGRLQFFEEMGRFPSDSSVTSSVRSSLASVDRKLPRAPASHPSRQPSREPGRRKAKFRQEFSANPRTDKSSRYSVEQLDWDHTYDYRHPTYIQTNMPQEAGASDRSSLGLGYRDRLRRTDMPRYDEQLHVDTDGTSDQVSSQELSPPSTKYPPSEPGFKSPTKLTKPDTTRGPQKQQVEMPVTEPIRATTAEKGVGGETVEDDGKGQERPRSSVSDAGSIKGFASLYPGEQKRSPETVAGTTADMATSPAYTESSVQTDGGTVSVGTSPVHFSQTGTLTKKRPASRESTGSGGQVEADRRSKSERQKSTGSFLSSLVDIVDLVDPSLGSHSGHRHGNRASYHGNKSSRPNSRQRPFTAPSSEKKGLMGYGRTVPSGREGVSGYDRTVPFRREGVSGYDRIVPYGREGVSGYEGGISPDMFANDEDESITEQESRILEEVFFLK</sequence>
<dbReference type="OrthoDB" id="5972940at2759"/>
<feature type="region of interest" description="Disordered" evidence="2">
    <location>
        <begin position="863"/>
        <end position="921"/>
    </location>
</feature>
<dbReference type="AlphaFoldDB" id="A0A6P4YUG2"/>
<dbReference type="KEGG" id="bbel:109468483"/>
<evidence type="ECO:0000313" key="3">
    <source>
        <dbReference type="Proteomes" id="UP000515135"/>
    </source>
</evidence>
<feature type="compositionally biased region" description="Polar residues" evidence="2">
    <location>
        <begin position="880"/>
        <end position="897"/>
    </location>
</feature>
<gene>
    <name evidence="4" type="primary">LOC109468483</name>
</gene>
<feature type="region of interest" description="Disordered" evidence="2">
    <location>
        <begin position="229"/>
        <end position="265"/>
    </location>
</feature>
<proteinExistence type="predicted"/>
<feature type="compositionally biased region" description="Basic and acidic residues" evidence="2">
    <location>
        <begin position="61"/>
        <end position="109"/>
    </location>
</feature>
<accession>A0A6P4YUG2</accession>
<feature type="compositionally biased region" description="Basic and acidic residues" evidence="2">
    <location>
        <begin position="649"/>
        <end position="669"/>
    </location>
</feature>
<dbReference type="Pfam" id="PF15369">
    <property type="entry name" value="KIAA1328"/>
    <property type="match status" value="1"/>
</dbReference>
<feature type="region of interest" description="Disordered" evidence="2">
    <location>
        <begin position="550"/>
        <end position="611"/>
    </location>
</feature>
<feature type="coiled-coil region" evidence="1">
    <location>
        <begin position="495"/>
        <end position="522"/>
    </location>
</feature>
<feature type="compositionally biased region" description="Low complexity" evidence="2">
    <location>
        <begin position="411"/>
        <end position="423"/>
    </location>
</feature>
<feature type="compositionally biased region" description="Basic and acidic residues" evidence="2">
    <location>
        <begin position="739"/>
        <end position="748"/>
    </location>
</feature>
<evidence type="ECO:0000256" key="2">
    <source>
        <dbReference type="SAM" id="MobiDB-lite"/>
    </source>
</evidence>
<keyword evidence="3" id="KW-1185">Reference proteome</keyword>
<feature type="compositionally biased region" description="Low complexity" evidence="2">
    <location>
        <begin position="552"/>
        <end position="566"/>
    </location>
</feature>
<reference evidence="4" key="1">
    <citation type="submission" date="2025-08" db="UniProtKB">
        <authorList>
            <consortium name="RefSeq"/>
        </authorList>
    </citation>
    <scope>IDENTIFICATION</scope>
    <source>
        <tissue evidence="4">Gonad</tissue>
    </source>
</reference>
<protein>
    <submittedName>
        <fullName evidence="4">Uncharacterized protein LOC109468483</fullName>
    </submittedName>
</protein>
<organism evidence="3 4">
    <name type="scientific">Branchiostoma belcheri</name>
    <name type="common">Amphioxus</name>
    <dbReference type="NCBI Taxonomy" id="7741"/>
    <lineage>
        <taxon>Eukaryota</taxon>
        <taxon>Metazoa</taxon>
        <taxon>Chordata</taxon>
        <taxon>Cephalochordata</taxon>
        <taxon>Leptocardii</taxon>
        <taxon>Amphioxiformes</taxon>
        <taxon>Branchiostomatidae</taxon>
        <taxon>Branchiostoma</taxon>
    </lineage>
</organism>
<feature type="compositionally biased region" description="Low complexity" evidence="2">
    <location>
        <begin position="379"/>
        <end position="396"/>
    </location>
</feature>
<feature type="compositionally biased region" description="Polar residues" evidence="2">
    <location>
        <begin position="670"/>
        <end position="685"/>
    </location>
</feature>
<evidence type="ECO:0000313" key="4">
    <source>
        <dbReference type="RefSeq" id="XP_019622287.1"/>
    </source>
</evidence>